<protein>
    <submittedName>
        <fullName evidence="2">Uncharacterized protein</fullName>
    </submittedName>
</protein>
<dbReference type="KEGG" id="geh:HYN69_07845"/>
<evidence type="ECO:0000256" key="1">
    <source>
        <dbReference type="SAM" id="Coils"/>
    </source>
</evidence>
<keyword evidence="1" id="KW-0175">Coiled coil</keyword>
<organism evidence="2 3">
    <name type="scientific">Paragemmobacter aquarius</name>
    <dbReference type="NCBI Taxonomy" id="2169400"/>
    <lineage>
        <taxon>Bacteria</taxon>
        <taxon>Pseudomonadati</taxon>
        <taxon>Pseudomonadota</taxon>
        <taxon>Alphaproteobacteria</taxon>
        <taxon>Rhodobacterales</taxon>
        <taxon>Paracoccaceae</taxon>
        <taxon>Paragemmobacter</taxon>
    </lineage>
</organism>
<dbReference type="AlphaFoldDB" id="A0A2S0UKT6"/>
<dbReference type="EMBL" id="CP028918">
    <property type="protein sequence ID" value="AWB48437.1"/>
    <property type="molecule type" value="Genomic_DNA"/>
</dbReference>
<dbReference type="Proteomes" id="UP000244496">
    <property type="component" value="Chromosome"/>
</dbReference>
<reference evidence="2 3" key="1">
    <citation type="submission" date="2018-04" db="EMBL/GenBank/DDBJ databases">
        <title>Genome sequencing of Gemmobacter.</title>
        <authorList>
            <person name="Yi H."/>
            <person name="Baek M.-G."/>
        </authorList>
    </citation>
    <scope>NUCLEOTIDE SEQUENCE [LARGE SCALE GENOMIC DNA]</scope>
    <source>
        <strain evidence="2 3">HYN0069</strain>
    </source>
</reference>
<feature type="coiled-coil region" evidence="1">
    <location>
        <begin position="42"/>
        <end position="117"/>
    </location>
</feature>
<evidence type="ECO:0000313" key="2">
    <source>
        <dbReference type="EMBL" id="AWB48437.1"/>
    </source>
</evidence>
<accession>A0A2S0UKT6</accession>
<keyword evidence="3" id="KW-1185">Reference proteome</keyword>
<dbReference type="RefSeq" id="WP_108435256.1">
    <property type="nucleotide sequence ID" value="NZ_CP028918.1"/>
</dbReference>
<dbReference type="OrthoDB" id="7871100at2"/>
<name>A0A2S0UKT6_9RHOB</name>
<gene>
    <name evidence="2" type="ORF">HYN69_07845</name>
</gene>
<sequence length="169" mass="18458">MQDLAELERRINAALQRIGAGLDASPGPSEVAPAAAPGTVEIDRLTAELEAARAETAALRLQLSAAAQPAPRSVPATELEARVEQVTRQLDVQGLELQRLRKNVVQLRENLRTLRRAATERLADPEQINRAMLAELESIRVTRFAEIAELDEIIAELDPLIAPEVPEHA</sequence>
<evidence type="ECO:0000313" key="3">
    <source>
        <dbReference type="Proteomes" id="UP000244496"/>
    </source>
</evidence>
<proteinExistence type="predicted"/>